<dbReference type="AlphaFoldDB" id="A0A174ICK7"/>
<protein>
    <submittedName>
        <fullName evidence="1">Uncharacterized protein</fullName>
    </submittedName>
</protein>
<sequence>MNKVNSKIRKVVRTILLMIVLIGYQQEVHAQWSFDVPSIEAYINDHKKQRSLLLAKSTLEYSNKLLHEYSSKETVKYKELNVDLDKYTRAFDVIDVLYQSLRTSLNVYSTYEGVSDRIQDYEKLLNDYNEKVLKRHHVELADTIIIGINRRAIEHIAEEGEHLYKSVSDLVLYATGAAACSTADLLIVLESINNGLDNIERHLNRSYFETWRYVQLRIGYWKEKVYRTKTKQQMVEDAFSRWRVAGKLGY</sequence>
<proteinExistence type="predicted"/>
<dbReference type="STRING" id="47678.ERS852494_00835"/>
<accession>A0A174ICK7</accession>
<dbReference type="Proteomes" id="UP000095657">
    <property type="component" value="Unassembled WGS sequence"/>
</dbReference>
<gene>
    <name evidence="1" type="ORF">ERS852494_00835</name>
</gene>
<name>A0A174ICK7_9BACE</name>
<evidence type="ECO:0000313" key="2">
    <source>
        <dbReference type="Proteomes" id="UP000095657"/>
    </source>
</evidence>
<evidence type="ECO:0000313" key="1">
    <source>
        <dbReference type="EMBL" id="CUO82805.1"/>
    </source>
</evidence>
<reference evidence="1 2" key="1">
    <citation type="submission" date="2015-09" db="EMBL/GenBank/DDBJ databases">
        <authorList>
            <consortium name="Pathogen Informatics"/>
        </authorList>
    </citation>
    <scope>NUCLEOTIDE SEQUENCE [LARGE SCALE GENOMIC DNA]</scope>
    <source>
        <strain evidence="1 2">2789STDY5834880</strain>
    </source>
</reference>
<dbReference type="EMBL" id="CZAI01000002">
    <property type="protein sequence ID" value="CUO82805.1"/>
    <property type="molecule type" value="Genomic_DNA"/>
</dbReference>
<organism evidence="1 2">
    <name type="scientific">Bacteroides caccae</name>
    <dbReference type="NCBI Taxonomy" id="47678"/>
    <lineage>
        <taxon>Bacteria</taxon>
        <taxon>Pseudomonadati</taxon>
        <taxon>Bacteroidota</taxon>
        <taxon>Bacteroidia</taxon>
        <taxon>Bacteroidales</taxon>
        <taxon>Bacteroidaceae</taxon>
        <taxon>Bacteroides</taxon>
    </lineage>
</organism>